<gene>
    <name evidence="9" type="ORF">E1301_Tti018416</name>
</gene>
<evidence type="ECO:0000256" key="3">
    <source>
        <dbReference type="ARBA" id="ARBA00012759"/>
    </source>
</evidence>
<evidence type="ECO:0000256" key="4">
    <source>
        <dbReference type="ARBA" id="ARBA00022670"/>
    </source>
</evidence>
<name>A0A5A9NXV6_9TELE</name>
<dbReference type="GO" id="GO:0016579">
    <property type="term" value="P:protein deubiquitination"/>
    <property type="evidence" value="ECO:0007669"/>
    <property type="project" value="InterPro"/>
</dbReference>
<organism evidence="9 10">
    <name type="scientific">Triplophysa tibetana</name>
    <dbReference type="NCBI Taxonomy" id="1572043"/>
    <lineage>
        <taxon>Eukaryota</taxon>
        <taxon>Metazoa</taxon>
        <taxon>Chordata</taxon>
        <taxon>Craniata</taxon>
        <taxon>Vertebrata</taxon>
        <taxon>Euteleostomi</taxon>
        <taxon>Actinopterygii</taxon>
        <taxon>Neopterygii</taxon>
        <taxon>Teleostei</taxon>
        <taxon>Ostariophysi</taxon>
        <taxon>Cypriniformes</taxon>
        <taxon>Nemacheilidae</taxon>
        <taxon>Triplophysa</taxon>
    </lineage>
</organism>
<feature type="domain" description="USP" evidence="8">
    <location>
        <begin position="1"/>
        <end position="152"/>
    </location>
</feature>
<evidence type="ECO:0000313" key="9">
    <source>
        <dbReference type="EMBL" id="KAA0713187.1"/>
    </source>
</evidence>
<dbReference type="SUPFAM" id="SSF54001">
    <property type="entry name" value="Cysteine proteinases"/>
    <property type="match status" value="1"/>
</dbReference>
<dbReference type="PANTHER" id="PTHR21646:SF24">
    <property type="entry name" value="UBIQUITIN CARBOXYL-TERMINAL HYDROLASE"/>
    <property type="match status" value="1"/>
</dbReference>
<dbReference type="GO" id="GO:0004843">
    <property type="term" value="F:cysteine-type deubiquitinase activity"/>
    <property type="evidence" value="ECO:0007669"/>
    <property type="project" value="UniProtKB-EC"/>
</dbReference>
<comment type="catalytic activity">
    <reaction evidence="1">
        <text>Thiol-dependent hydrolysis of ester, thioester, amide, peptide and isopeptide bonds formed by the C-terminal Gly of ubiquitin (a 76-residue protein attached to proteins as an intracellular targeting signal).</text>
        <dbReference type="EC" id="3.4.19.12"/>
    </reaction>
</comment>
<keyword evidence="7" id="KW-0788">Thiol protease</keyword>
<protein>
    <recommendedName>
        <fullName evidence="3">ubiquitinyl hydrolase 1</fullName>
        <ecNumber evidence="3">3.4.19.12</ecNumber>
    </recommendedName>
</protein>
<keyword evidence="4" id="KW-0645">Protease</keyword>
<dbReference type="AlphaFoldDB" id="A0A5A9NXV6"/>
<dbReference type="GO" id="GO:0006508">
    <property type="term" value="P:proteolysis"/>
    <property type="evidence" value="ECO:0007669"/>
    <property type="project" value="UniProtKB-KW"/>
</dbReference>
<dbReference type="Proteomes" id="UP000324632">
    <property type="component" value="Chromosome 13"/>
</dbReference>
<evidence type="ECO:0000313" key="10">
    <source>
        <dbReference type="Proteomes" id="UP000324632"/>
    </source>
</evidence>
<dbReference type="EMBL" id="SOYY01000013">
    <property type="protein sequence ID" value="KAA0713187.1"/>
    <property type="molecule type" value="Genomic_DNA"/>
</dbReference>
<evidence type="ECO:0000256" key="2">
    <source>
        <dbReference type="ARBA" id="ARBA00009085"/>
    </source>
</evidence>
<keyword evidence="5" id="KW-0833">Ubl conjugation pathway</keyword>
<evidence type="ECO:0000256" key="7">
    <source>
        <dbReference type="ARBA" id="ARBA00022807"/>
    </source>
</evidence>
<dbReference type="InterPro" id="IPR001394">
    <property type="entry name" value="Peptidase_C19_UCH"/>
</dbReference>
<reference evidence="9 10" key="1">
    <citation type="journal article" date="2019" name="Mol. Ecol. Resour.">
        <title>Chromosome-level genome assembly of Triplophysa tibetana, a fish adapted to the harsh high-altitude environment of the Tibetan Plateau.</title>
        <authorList>
            <person name="Yang X."/>
            <person name="Liu H."/>
            <person name="Ma Z."/>
            <person name="Zou Y."/>
            <person name="Zou M."/>
            <person name="Mao Y."/>
            <person name="Li X."/>
            <person name="Wang H."/>
            <person name="Chen T."/>
            <person name="Wang W."/>
            <person name="Yang R."/>
        </authorList>
    </citation>
    <scope>NUCLEOTIDE SEQUENCE [LARGE SCALE GENOMIC DNA]</scope>
    <source>
        <strain evidence="9">TTIB1903HZAU</strain>
        <tissue evidence="9">Muscle</tissue>
    </source>
</reference>
<dbReference type="PANTHER" id="PTHR21646">
    <property type="entry name" value="UBIQUITIN CARBOXYL-TERMINAL HYDROLASE"/>
    <property type="match status" value="1"/>
</dbReference>
<dbReference type="Pfam" id="PF00443">
    <property type="entry name" value="UCH"/>
    <property type="match status" value="1"/>
</dbReference>
<accession>A0A5A9NXV6</accession>
<evidence type="ECO:0000259" key="8">
    <source>
        <dbReference type="PROSITE" id="PS50235"/>
    </source>
</evidence>
<sequence length="471" mass="54785">MCGEDQQIFCNDCQLFMDTEMSSSLQKVPFVLVLHLERFELDYDTMCCVKNDSLVQIPARLSVEEKADKTNKYSYDLYAMANHVGSLNGGHYYAVIKSFEDKQWYRFDDHFVEEIKKRSMHNFVPKITNSESTNREKEVSNTEIIKENYENPEKNLKNTYSIKEECEDPEKDEMNNYIIEECKASEKYEMSTDSNKETCKNPEKDGINSDRIKDECENHEKDEMKTAIRVDCEDSEKNELITFNPDSIKVECEYPEKNKMNTNSIKGQCEYPEKDDMYIDSIKDESDDAEEVEMNTDIRHEFKNPEKVDMNADIRDECKGHDKKEMNTHNITDECKDHEIDETNSKIIIYCVESQHSFDLEEKKVNSTDNFAVDECPQRTIEDLLRAVTKAVDRLKLDWPQEQEPPEGFKATRQLCSTLGFADPDPSGPILHKLSACVIRRCEVRRYAFGISPAQTSEWRKTICPVTSCTC</sequence>
<dbReference type="InterPro" id="IPR018200">
    <property type="entry name" value="USP_CS"/>
</dbReference>
<evidence type="ECO:0000256" key="6">
    <source>
        <dbReference type="ARBA" id="ARBA00022801"/>
    </source>
</evidence>
<dbReference type="InterPro" id="IPR050185">
    <property type="entry name" value="Ub_carboxyl-term_hydrolase"/>
</dbReference>
<dbReference type="InterPro" id="IPR028889">
    <property type="entry name" value="USP"/>
</dbReference>
<comment type="caution">
    <text evidence="9">The sequence shown here is derived from an EMBL/GenBank/DDBJ whole genome shotgun (WGS) entry which is preliminary data.</text>
</comment>
<keyword evidence="10" id="KW-1185">Reference proteome</keyword>
<comment type="similarity">
    <text evidence="2">Belongs to the peptidase C19 family.</text>
</comment>
<dbReference type="PROSITE" id="PS50235">
    <property type="entry name" value="USP_3"/>
    <property type="match status" value="1"/>
</dbReference>
<dbReference type="Gene3D" id="3.90.70.10">
    <property type="entry name" value="Cysteine proteinases"/>
    <property type="match status" value="1"/>
</dbReference>
<proteinExistence type="inferred from homology"/>
<evidence type="ECO:0000256" key="5">
    <source>
        <dbReference type="ARBA" id="ARBA00022786"/>
    </source>
</evidence>
<evidence type="ECO:0000256" key="1">
    <source>
        <dbReference type="ARBA" id="ARBA00000707"/>
    </source>
</evidence>
<dbReference type="EC" id="3.4.19.12" evidence="3"/>
<dbReference type="PROSITE" id="PS00973">
    <property type="entry name" value="USP_2"/>
    <property type="match status" value="1"/>
</dbReference>
<keyword evidence="6 9" id="KW-0378">Hydrolase</keyword>
<dbReference type="InterPro" id="IPR038765">
    <property type="entry name" value="Papain-like_cys_pep_sf"/>
</dbReference>